<proteinExistence type="predicted"/>
<dbReference type="AlphaFoldDB" id="A0A6A6ZZP7"/>
<evidence type="ECO:0000313" key="2">
    <source>
        <dbReference type="Proteomes" id="UP000799424"/>
    </source>
</evidence>
<reference evidence="1" key="1">
    <citation type="journal article" date="2020" name="Stud. Mycol.">
        <title>101 Dothideomycetes genomes: a test case for predicting lifestyles and emergence of pathogens.</title>
        <authorList>
            <person name="Haridas S."/>
            <person name="Albert R."/>
            <person name="Binder M."/>
            <person name="Bloem J."/>
            <person name="Labutti K."/>
            <person name="Salamov A."/>
            <person name="Andreopoulos B."/>
            <person name="Baker S."/>
            <person name="Barry K."/>
            <person name="Bills G."/>
            <person name="Bluhm B."/>
            <person name="Cannon C."/>
            <person name="Castanera R."/>
            <person name="Culley D."/>
            <person name="Daum C."/>
            <person name="Ezra D."/>
            <person name="Gonzalez J."/>
            <person name="Henrissat B."/>
            <person name="Kuo A."/>
            <person name="Liang C."/>
            <person name="Lipzen A."/>
            <person name="Lutzoni F."/>
            <person name="Magnuson J."/>
            <person name="Mondo S."/>
            <person name="Nolan M."/>
            <person name="Ohm R."/>
            <person name="Pangilinan J."/>
            <person name="Park H.-J."/>
            <person name="Ramirez L."/>
            <person name="Alfaro M."/>
            <person name="Sun H."/>
            <person name="Tritt A."/>
            <person name="Yoshinaga Y."/>
            <person name="Zwiers L.-H."/>
            <person name="Turgeon B."/>
            <person name="Goodwin S."/>
            <person name="Spatafora J."/>
            <person name="Crous P."/>
            <person name="Grigoriev I."/>
        </authorList>
    </citation>
    <scope>NUCLEOTIDE SEQUENCE</scope>
    <source>
        <strain evidence="1">CBS 113818</strain>
    </source>
</reference>
<gene>
    <name evidence="1" type="ORF">CC86DRAFT_370465</name>
</gene>
<keyword evidence="2" id="KW-1185">Reference proteome</keyword>
<dbReference type="OrthoDB" id="10618583at2759"/>
<accession>A0A6A6ZZP7</accession>
<organism evidence="1 2">
    <name type="scientific">Ophiobolus disseminans</name>
    <dbReference type="NCBI Taxonomy" id="1469910"/>
    <lineage>
        <taxon>Eukaryota</taxon>
        <taxon>Fungi</taxon>
        <taxon>Dikarya</taxon>
        <taxon>Ascomycota</taxon>
        <taxon>Pezizomycotina</taxon>
        <taxon>Dothideomycetes</taxon>
        <taxon>Pleosporomycetidae</taxon>
        <taxon>Pleosporales</taxon>
        <taxon>Pleosporineae</taxon>
        <taxon>Phaeosphaeriaceae</taxon>
        <taxon>Ophiobolus</taxon>
    </lineage>
</organism>
<sequence>MPSAQASISEAGTFCDITRLLQELTRPKCVAQAPKHNGKGEYTDDEILVENDIPDMVLSEDDDDPGDEFEIVKYEPMSEHNGTVRRWYRGFRH</sequence>
<name>A0A6A6ZZP7_9PLEO</name>
<protein>
    <submittedName>
        <fullName evidence="1">Uncharacterized protein</fullName>
    </submittedName>
</protein>
<dbReference type="Proteomes" id="UP000799424">
    <property type="component" value="Unassembled WGS sequence"/>
</dbReference>
<dbReference type="EMBL" id="MU006226">
    <property type="protein sequence ID" value="KAF2826481.1"/>
    <property type="molecule type" value="Genomic_DNA"/>
</dbReference>
<evidence type="ECO:0000313" key="1">
    <source>
        <dbReference type="EMBL" id="KAF2826481.1"/>
    </source>
</evidence>